<keyword evidence="2" id="KW-1185">Reference proteome</keyword>
<dbReference type="Gene3D" id="3.30.420.10">
    <property type="entry name" value="Ribonuclease H-like superfamily/Ribonuclease H"/>
    <property type="match status" value="1"/>
</dbReference>
<evidence type="ECO:0008006" key="3">
    <source>
        <dbReference type="Google" id="ProtNLM"/>
    </source>
</evidence>
<feature type="non-terminal residue" evidence="1">
    <location>
        <position position="1"/>
    </location>
</feature>
<protein>
    <recommendedName>
        <fullName evidence="3">RNase H type-1 domain-containing protein</fullName>
    </recommendedName>
</protein>
<dbReference type="Proteomes" id="UP000323597">
    <property type="component" value="Chromosome D08"/>
</dbReference>
<gene>
    <name evidence="1" type="ORF">E1A91_D08G114100v1</name>
</gene>
<evidence type="ECO:0000313" key="2">
    <source>
        <dbReference type="Proteomes" id="UP000323597"/>
    </source>
</evidence>
<sequence length="90" mass="10458">LFLIIRELEFDYYAVNKTLNIGSDSIGAVSWCSNIDSRPWELWEVFAKFDHLCSDVPELEINIFREANSMADALAKTRVDREILFQAWLS</sequence>
<accession>A0A5D2TUS4</accession>
<name>A0A5D2TUS4_GOSMU</name>
<reference evidence="1 2" key="1">
    <citation type="submission" date="2019-07" db="EMBL/GenBank/DDBJ databases">
        <title>WGS assembly of Gossypium mustelinum.</title>
        <authorList>
            <person name="Chen Z.J."/>
            <person name="Sreedasyam A."/>
            <person name="Ando A."/>
            <person name="Song Q."/>
            <person name="De L."/>
            <person name="Hulse-Kemp A."/>
            <person name="Ding M."/>
            <person name="Ye W."/>
            <person name="Kirkbride R."/>
            <person name="Jenkins J."/>
            <person name="Plott C."/>
            <person name="Lovell J."/>
            <person name="Lin Y.-M."/>
            <person name="Vaughn R."/>
            <person name="Liu B."/>
            <person name="Li W."/>
            <person name="Simpson S."/>
            <person name="Scheffler B."/>
            <person name="Saski C."/>
            <person name="Grover C."/>
            <person name="Hu G."/>
            <person name="Conover J."/>
            <person name="Carlson J."/>
            <person name="Shu S."/>
            <person name="Boston L."/>
            <person name="Williams M."/>
            <person name="Peterson D."/>
            <person name="Mcgee K."/>
            <person name="Jones D."/>
            <person name="Wendel J."/>
            <person name="Stelly D."/>
            <person name="Grimwood J."/>
            <person name="Schmutz J."/>
        </authorList>
    </citation>
    <scope>NUCLEOTIDE SEQUENCE [LARGE SCALE GENOMIC DNA]</scope>
    <source>
        <strain evidence="1">1408120.09</strain>
    </source>
</reference>
<dbReference type="AlphaFoldDB" id="A0A5D2TUS4"/>
<proteinExistence type="predicted"/>
<dbReference type="InterPro" id="IPR036397">
    <property type="entry name" value="RNaseH_sf"/>
</dbReference>
<organism evidence="1 2">
    <name type="scientific">Gossypium mustelinum</name>
    <name type="common">Cotton</name>
    <name type="synonym">Gossypium caicoense</name>
    <dbReference type="NCBI Taxonomy" id="34275"/>
    <lineage>
        <taxon>Eukaryota</taxon>
        <taxon>Viridiplantae</taxon>
        <taxon>Streptophyta</taxon>
        <taxon>Embryophyta</taxon>
        <taxon>Tracheophyta</taxon>
        <taxon>Spermatophyta</taxon>
        <taxon>Magnoliopsida</taxon>
        <taxon>eudicotyledons</taxon>
        <taxon>Gunneridae</taxon>
        <taxon>Pentapetalae</taxon>
        <taxon>rosids</taxon>
        <taxon>malvids</taxon>
        <taxon>Malvales</taxon>
        <taxon>Malvaceae</taxon>
        <taxon>Malvoideae</taxon>
        <taxon>Gossypium</taxon>
    </lineage>
</organism>
<dbReference type="EMBL" id="CM017656">
    <property type="protein sequence ID" value="TYI68839.1"/>
    <property type="molecule type" value="Genomic_DNA"/>
</dbReference>
<evidence type="ECO:0000313" key="1">
    <source>
        <dbReference type="EMBL" id="TYI68839.1"/>
    </source>
</evidence>
<dbReference type="GO" id="GO:0003676">
    <property type="term" value="F:nucleic acid binding"/>
    <property type="evidence" value="ECO:0007669"/>
    <property type="project" value="InterPro"/>
</dbReference>